<comment type="caution">
    <text evidence="1">The sequence shown here is derived from an EMBL/GenBank/DDBJ whole genome shotgun (WGS) entry which is preliminary data.</text>
</comment>
<accession>A0ACC1IPE3</accession>
<dbReference type="Proteomes" id="UP001150581">
    <property type="component" value="Unassembled WGS sequence"/>
</dbReference>
<evidence type="ECO:0000313" key="2">
    <source>
        <dbReference type="Proteomes" id="UP001150581"/>
    </source>
</evidence>
<proteinExistence type="predicted"/>
<name>A0ACC1IPE3_9FUNG</name>
<keyword evidence="2" id="KW-1185">Reference proteome</keyword>
<dbReference type="EMBL" id="JANBPG010000252">
    <property type="protein sequence ID" value="KAJ1898272.1"/>
    <property type="molecule type" value="Genomic_DNA"/>
</dbReference>
<gene>
    <name evidence="1" type="primary">IFRD1_1</name>
    <name evidence="1" type="ORF">LPJ66_002858</name>
</gene>
<sequence length="576" mass="63473">MRLPRTPVHTQQPAGAAKPTAEPGTSTDSTNSTVNRPVSMPTREQILAEDTQEQQEHEQLSSNLKRFLNPKELLTTITPANPNENTNVQALRSRREDDDIEVAAGTRNRITAVQVAGLLRELRPSGGDLPTAAAVLAEKYSVDLDTLRSSSGIGWPSSKRSSKASTPKQALSANVSDDEFDDTDSVASDDAWVVAGDEEAGAKAVEAGDNWESILGDALESVGDKRVVSREKGLSTIVRVMSLRFIGDGLENSRVTLLEALKRSVRNNKSEKETLLSLLAIGQWFVNFGMEHANEYASIDKQLKTLISDHKADSVRALALNMLGLANFISGTDHNDAAEVMRFISDRFFSAAAAAPIVVLRQALETYGFLMTVLVAGNQALAERMFQQSDFQGHMKALCAESIDLRLAAAQNFALMHEALSHDGHLYEFDQQEELVATLLSIKHESSKRHGKRVTQAQRSAMRDVLKSIETGKAPKMQLIFVGRSVVFDRWERIIRLHVFKAVLGSGLPVHFVDNPLLRDIFEVEFDTSGDAGAQNQGRVVVDRKSELAKERSRKLRKSRNTSRNAYSADDDYSYE</sequence>
<protein>
    <submittedName>
        <fullName evidence="1">Interferon- developmental regulator 1</fullName>
    </submittedName>
</protein>
<evidence type="ECO:0000313" key="1">
    <source>
        <dbReference type="EMBL" id="KAJ1898272.1"/>
    </source>
</evidence>
<organism evidence="1 2">
    <name type="scientific">Kickxella alabastrina</name>
    <dbReference type="NCBI Taxonomy" id="61397"/>
    <lineage>
        <taxon>Eukaryota</taxon>
        <taxon>Fungi</taxon>
        <taxon>Fungi incertae sedis</taxon>
        <taxon>Zoopagomycota</taxon>
        <taxon>Kickxellomycotina</taxon>
        <taxon>Kickxellomycetes</taxon>
        <taxon>Kickxellales</taxon>
        <taxon>Kickxellaceae</taxon>
        <taxon>Kickxella</taxon>
    </lineage>
</organism>
<reference evidence="1" key="1">
    <citation type="submission" date="2022-07" db="EMBL/GenBank/DDBJ databases">
        <title>Phylogenomic reconstructions and comparative analyses of Kickxellomycotina fungi.</title>
        <authorList>
            <person name="Reynolds N.K."/>
            <person name="Stajich J.E."/>
            <person name="Barry K."/>
            <person name="Grigoriev I.V."/>
            <person name="Crous P."/>
            <person name="Smith M.E."/>
        </authorList>
    </citation>
    <scope>NUCLEOTIDE SEQUENCE</scope>
    <source>
        <strain evidence="1">Benny 63K</strain>
    </source>
</reference>